<accession>X1D4B1</accession>
<dbReference type="GO" id="GO:0008901">
    <property type="term" value="F:ferredoxin hydrogenase activity"/>
    <property type="evidence" value="ECO:0007669"/>
    <property type="project" value="InterPro"/>
</dbReference>
<evidence type="ECO:0000256" key="2">
    <source>
        <dbReference type="ARBA" id="ARBA00009292"/>
    </source>
</evidence>
<keyword evidence="4" id="KW-0479">Metal-binding</keyword>
<proteinExistence type="inferred from homology"/>
<organism evidence="6">
    <name type="scientific">marine sediment metagenome</name>
    <dbReference type="NCBI Taxonomy" id="412755"/>
    <lineage>
        <taxon>unclassified sequences</taxon>
        <taxon>metagenomes</taxon>
        <taxon>ecological metagenomes</taxon>
    </lineage>
</organism>
<evidence type="ECO:0000256" key="3">
    <source>
        <dbReference type="ARBA" id="ARBA00022596"/>
    </source>
</evidence>
<dbReference type="PROSITE" id="PS00508">
    <property type="entry name" value="NI_HGENASE_L_2"/>
    <property type="match status" value="1"/>
</dbReference>
<evidence type="ECO:0000256" key="4">
    <source>
        <dbReference type="ARBA" id="ARBA00022723"/>
    </source>
</evidence>
<evidence type="ECO:0000313" key="6">
    <source>
        <dbReference type="EMBL" id="GAH15027.1"/>
    </source>
</evidence>
<dbReference type="InterPro" id="IPR018194">
    <property type="entry name" value="Ni-dep_hyd_lsu_Ni_BS"/>
</dbReference>
<gene>
    <name evidence="6" type="ORF">S01H4_54698</name>
</gene>
<protein>
    <recommendedName>
        <fullName evidence="7">Ni/Fe hydrogenase subunit alpha</fullName>
    </recommendedName>
</protein>
<dbReference type="Pfam" id="PF00374">
    <property type="entry name" value="NiFeSe_Hases"/>
    <property type="match status" value="1"/>
</dbReference>
<keyword evidence="5" id="KW-0560">Oxidoreductase</keyword>
<dbReference type="GO" id="GO:0016151">
    <property type="term" value="F:nickel cation binding"/>
    <property type="evidence" value="ECO:0007669"/>
    <property type="project" value="InterPro"/>
</dbReference>
<keyword evidence="3" id="KW-0533">Nickel</keyword>
<dbReference type="InterPro" id="IPR001501">
    <property type="entry name" value="Ni-dep_hyd_lsu"/>
</dbReference>
<comment type="caution">
    <text evidence="6">The sequence shown here is derived from an EMBL/GenBank/DDBJ whole genome shotgun (WGS) entry which is preliminary data.</text>
</comment>
<dbReference type="AlphaFoldDB" id="X1D4B1"/>
<dbReference type="PANTHER" id="PTHR43600">
    <property type="entry name" value="COENZYME F420 HYDROGENASE, SUBUNIT ALPHA"/>
    <property type="match status" value="1"/>
</dbReference>
<evidence type="ECO:0008006" key="7">
    <source>
        <dbReference type="Google" id="ProtNLM"/>
    </source>
</evidence>
<dbReference type="Gene3D" id="1.10.645.10">
    <property type="entry name" value="Cytochrome-c3 Hydrogenase, chain B"/>
    <property type="match status" value="1"/>
</dbReference>
<dbReference type="EMBL" id="BART01031496">
    <property type="protein sequence ID" value="GAH15027.1"/>
    <property type="molecule type" value="Genomic_DNA"/>
</dbReference>
<name>X1D4B1_9ZZZZ</name>
<dbReference type="InterPro" id="IPR029014">
    <property type="entry name" value="NiFe-Hase_large"/>
</dbReference>
<dbReference type="SUPFAM" id="SSF56762">
    <property type="entry name" value="HydB/Nqo4-like"/>
    <property type="match status" value="1"/>
</dbReference>
<comment type="similarity">
    <text evidence="2">Belongs to the [NiFe]/[NiFeSe] hydrogenase large subunit family.</text>
</comment>
<reference evidence="6" key="1">
    <citation type="journal article" date="2014" name="Front. Microbiol.">
        <title>High frequency of phylogenetically diverse reductive dehalogenase-homologous genes in deep subseafloor sedimentary metagenomes.</title>
        <authorList>
            <person name="Kawai M."/>
            <person name="Futagami T."/>
            <person name="Toyoda A."/>
            <person name="Takaki Y."/>
            <person name="Nishi S."/>
            <person name="Hori S."/>
            <person name="Arai W."/>
            <person name="Tsubouchi T."/>
            <person name="Morono Y."/>
            <person name="Uchiyama I."/>
            <person name="Ito T."/>
            <person name="Fujiyama A."/>
            <person name="Inagaki F."/>
            <person name="Takami H."/>
        </authorList>
    </citation>
    <scope>NUCLEOTIDE SEQUENCE</scope>
    <source>
        <strain evidence="6">Expedition CK06-06</strain>
    </source>
</reference>
<evidence type="ECO:0000256" key="5">
    <source>
        <dbReference type="ARBA" id="ARBA00023002"/>
    </source>
</evidence>
<sequence length="127" mass="14531">MEFMMKLFDELLSRGIKDEREERPPIAGWTTKLPPINKSWGVGVVEAPRGLLVHEYKFNDDGMIESANCIIPTAQNLANIEADMRKLVPEILDRPKEEITLLLEMLVRAYDPCISCSTHMLKVDFIE</sequence>
<dbReference type="PANTHER" id="PTHR43600:SF2">
    <property type="entry name" value="F420-NON-REDUCING HYDROGENASE VHU SUBUNIT A"/>
    <property type="match status" value="1"/>
</dbReference>
<evidence type="ECO:0000256" key="1">
    <source>
        <dbReference type="ARBA" id="ARBA00001967"/>
    </source>
</evidence>
<comment type="cofactor">
    <cofactor evidence="1">
        <name>Ni(2+)</name>
        <dbReference type="ChEBI" id="CHEBI:49786"/>
    </cofactor>
</comment>